<dbReference type="AlphaFoldDB" id="C5KVG0"/>
<accession>C5KVG0</accession>
<dbReference type="InParanoid" id="C5KVG0"/>
<feature type="region of interest" description="Disordered" evidence="1">
    <location>
        <begin position="1"/>
        <end position="24"/>
    </location>
</feature>
<dbReference type="Proteomes" id="UP000007800">
    <property type="component" value="Unassembled WGS sequence"/>
</dbReference>
<evidence type="ECO:0000313" key="3">
    <source>
        <dbReference type="Proteomes" id="UP000007800"/>
    </source>
</evidence>
<keyword evidence="3" id="KW-1185">Reference proteome</keyword>
<evidence type="ECO:0000313" key="2">
    <source>
        <dbReference type="EMBL" id="EER11533.1"/>
    </source>
</evidence>
<dbReference type="RefSeq" id="XP_002779738.1">
    <property type="nucleotide sequence ID" value="XM_002779692.1"/>
</dbReference>
<organism evidence="3">
    <name type="scientific">Perkinsus marinus (strain ATCC 50983 / TXsc)</name>
    <dbReference type="NCBI Taxonomy" id="423536"/>
    <lineage>
        <taxon>Eukaryota</taxon>
        <taxon>Sar</taxon>
        <taxon>Alveolata</taxon>
        <taxon>Perkinsozoa</taxon>
        <taxon>Perkinsea</taxon>
        <taxon>Perkinsida</taxon>
        <taxon>Perkinsidae</taxon>
        <taxon>Perkinsus</taxon>
    </lineage>
</organism>
<gene>
    <name evidence="2" type="ORF">Pmar_PMAR026419</name>
</gene>
<name>C5KVG0_PERM5</name>
<proteinExistence type="predicted"/>
<dbReference type="GeneID" id="9046918"/>
<evidence type="ECO:0000256" key="1">
    <source>
        <dbReference type="SAM" id="MobiDB-lite"/>
    </source>
</evidence>
<feature type="compositionally biased region" description="Low complexity" evidence="1">
    <location>
        <begin position="1"/>
        <end position="11"/>
    </location>
</feature>
<dbReference type="EMBL" id="GG676522">
    <property type="protein sequence ID" value="EER11533.1"/>
    <property type="molecule type" value="Genomic_DNA"/>
</dbReference>
<sequence length="80" mass="8483">MSSSSSSSSSSAQPPTKRQRVAGGVDSETLVMFRALVGSTPTEERLQDLLIAAKGNLEKAVDLYFAQRLGKHQATIGTES</sequence>
<reference evidence="2 3" key="1">
    <citation type="submission" date="2008-07" db="EMBL/GenBank/DDBJ databases">
        <authorList>
            <person name="El-Sayed N."/>
            <person name="Caler E."/>
            <person name="Inman J."/>
            <person name="Amedeo P."/>
            <person name="Hass B."/>
            <person name="Wortman J."/>
        </authorList>
    </citation>
    <scope>NUCLEOTIDE SEQUENCE [LARGE SCALE GENOMIC DNA]</scope>
    <source>
        <strain evidence="3">ATCC 50983 / TXsc</strain>
    </source>
</reference>
<protein>
    <submittedName>
        <fullName evidence="2">Uncharacterized protein</fullName>
    </submittedName>
</protein>